<dbReference type="EnsemblMetazoa" id="XM_019998789.1">
    <property type="protein sequence ID" value="XP_019854348.1"/>
    <property type="gene ID" value="LOC109583439"/>
</dbReference>
<reference evidence="4" key="2">
    <citation type="submission" date="2017-05" db="UniProtKB">
        <authorList>
            <consortium name="EnsemblMetazoa"/>
        </authorList>
    </citation>
    <scope>IDENTIFICATION</scope>
</reference>
<dbReference type="OrthoDB" id="421951at2759"/>
<proteinExistence type="predicted"/>
<reference evidence="5" key="1">
    <citation type="journal article" date="2010" name="Nature">
        <title>The Amphimedon queenslandica genome and the evolution of animal complexity.</title>
        <authorList>
            <person name="Srivastava M."/>
            <person name="Simakov O."/>
            <person name="Chapman J."/>
            <person name="Fahey B."/>
            <person name="Gauthier M.E."/>
            <person name="Mitros T."/>
            <person name="Richards G.S."/>
            <person name="Conaco C."/>
            <person name="Dacre M."/>
            <person name="Hellsten U."/>
            <person name="Larroux C."/>
            <person name="Putnam N.H."/>
            <person name="Stanke M."/>
            <person name="Adamska M."/>
            <person name="Darling A."/>
            <person name="Degnan S.M."/>
            <person name="Oakley T.H."/>
            <person name="Plachetzki D.C."/>
            <person name="Zhai Y."/>
            <person name="Adamski M."/>
            <person name="Calcino A."/>
            <person name="Cummins S.F."/>
            <person name="Goodstein D.M."/>
            <person name="Harris C."/>
            <person name="Jackson D.J."/>
            <person name="Leys S.P."/>
            <person name="Shu S."/>
            <person name="Woodcroft B.J."/>
            <person name="Vervoort M."/>
            <person name="Kosik K.S."/>
            <person name="Manning G."/>
            <person name="Degnan B.M."/>
            <person name="Rokhsar D.S."/>
        </authorList>
    </citation>
    <scope>NUCLEOTIDE SEQUENCE [LARGE SCALE GENOMIC DNA]</scope>
</reference>
<dbReference type="PROSITE" id="PS51934">
    <property type="entry name" value="LRAT"/>
    <property type="match status" value="1"/>
</dbReference>
<dbReference type="EnsemblMetazoa" id="Aqu2.1.26879_001">
    <property type="protein sequence ID" value="Aqu2.1.26879_001"/>
    <property type="gene ID" value="Aqu2.1.26879"/>
</dbReference>
<accession>A0A1X7UFY7</accession>
<organism evidence="4">
    <name type="scientific">Amphimedon queenslandica</name>
    <name type="common">Sponge</name>
    <dbReference type="NCBI Taxonomy" id="400682"/>
    <lineage>
        <taxon>Eukaryota</taxon>
        <taxon>Metazoa</taxon>
        <taxon>Porifera</taxon>
        <taxon>Demospongiae</taxon>
        <taxon>Heteroscleromorpha</taxon>
        <taxon>Haplosclerida</taxon>
        <taxon>Niphatidae</taxon>
        <taxon>Amphimedon</taxon>
    </lineage>
</organism>
<dbReference type="AlphaFoldDB" id="A0A1X7UFY7"/>
<evidence type="ECO:0000313" key="5">
    <source>
        <dbReference type="Proteomes" id="UP000007879"/>
    </source>
</evidence>
<protein>
    <recommendedName>
        <fullName evidence="3">LRAT domain-containing protein</fullName>
    </recommendedName>
</protein>
<keyword evidence="5" id="KW-1185">Reference proteome</keyword>
<gene>
    <name evidence="4" type="primary">109583439</name>
</gene>
<dbReference type="InParanoid" id="A0A1X7UFY7"/>
<evidence type="ECO:0000259" key="3">
    <source>
        <dbReference type="PROSITE" id="PS51934"/>
    </source>
</evidence>
<feature type="transmembrane region" description="Helical" evidence="2">
    <location>
        <begin position="162"/>
        <end position="186"/>
    </location>
</feature>
<dbReference type="Gene3D" id="3.90.1720.10">
    <property type="entry name" value="endopeptidase domain like (from Nostoc punctiforme)"/>
    <property type="match status" value="1"/>
</dbReference>
<keyword evidence="2" id="KW-1133">Transmembrane helix</keyword>
<evidence type="ECO:0000256" key="2">
    <source>
        <dbReference type="SAM" id="Phobius"/>
    </source>
</evidence>
<name>A0A1X7UFY7_AMPQE</name>
<keyword evidence="2" id="KW-0812">Transmembrane</keyword>
<dbReference type="KEGG" id="aqu:109583439"/>
<dbReference type="InterPro" id="IPR007053">
    <property type="entry name" value="LRAT_dom"/>
</dbReference>
<sequence>MGFKYRKERVHSLSALKPGDHIRVYKTLYYHHMLVVRVIDKRTVLVIHYTGPEKDEEQGQYGPMQAAAVAGTASSLLLAPTDKSAPRAMIIEEPVTFDLSVQILEQLEYEPGVAINTGEKAVARARERLGETDYNLLFKNCESFVNWAITTREETNQGEMGTFGLIAGGLTLLAAGLGVGAAAYYASSRSTSHSDEDEEKAKKRGRKWN</sequence>
<evidence type="ECO:0000313" key="4">
    <source>
        <dbReference type="EnsemblMetazoa" id="Aqu2.1.26879_001"/>
    </source>
</evidence>
<dbReference type="Proteomes" id="UP000007879">
    <property type="component" value="Unassembled WGS sequence"/>
</dbReference>
<feature type="region of interest" description="Disordered" evidence="1">
    <location>
        <begin position="188"/>
        <end position="209"/>
    </location>
</feature>
<dbReference type="Pfam" id="PF04970">
    <property type="entry name" value="LRAT"/>
    <property type="match status" value="1"/>
</dbReference>
<keyword evidence="2" id="KW-0472">Membrane</keyword>
<evidence type="ECO:0000256" key="1">
    <source>
        <dbReference type="SAM" id="MobiDB-lite"/>
    </source>
</evidence>
<feature type="domain" description="LRAT" evidence="3">
    <location>
        <begin position="21"/>
        <end position="157"/>
    </location>
</feature>